<proteinExistence type="predicted"/>
<organism evidence="2 4">
    <name type="scientific">Haloarcula rubripromontorii</name>
    <dbReference type="NCBI Taxonomy" id="1705562"/>
    <lineage>
        <taxon>Archaea</taxon>
        <taxon>Methanobacteriati</taxon>
        <taxon>Methanobacteriota</taxon>
        <taxon>Stenosarchaea group</taxon>
        <taxon>Halobacteria</taxon>
        <taxon>Halobacteriales</taxon>
        <taxon>Haloarculaceae</taxon>
        <taxon>Haloarcula</taxon>
    </lineage>
</organism>
<feature type="transmembrane region" description="Helical" evidence="1">
    <location>
        <begin position="38"/>
        <end position="59"/>
    </location>
</feature>
<reference evidence="2 4" key="1">
    <citation type="submission" date="2015-08" db="EMBL/GenBank/DDBJ databases">
        <title>Genomes of Isolates from Cabo Rojo, PR.</title>
        <authorList>
            <person name="Sanchez-Nieves R.L."/>
            <person name="Montalvo-Rodriguez R."/>
        </authorList>
    </citation>
    <scope>NUCLEOTIDE SEQUENCE [LARGE SCALE GENOMIC DNA]</scope>
    <source>
        <strain evidence="2 4">SL3</strain>
    </source>
</reference>
<dbReference type="STRING" id="1705562.AMS69_16025"/>
<keyword evidence="1" id="KW-1133">Transmembrane helix</keyword>
<evidence type="ECO:0000313" key="3">
    <source>
        <dbReference type="EMBL" id="NLV06165.1"/>
    </source>
</evidence>
<feature type="transmembrane region" description="Helical" evidence="1">
    <location>
        <begin position="6"/>
        <end position="26"/>
    </location>
</feature>
<dbReference type="InterPro" id="IPR055943">
    <property type="entry name" value="DUF7521"/>
</dbReference>
<dbReference type="AlphaFoldDB" id="A0A0M9AHE1"/>
<reference evidence="3" key="2">
    <citation type="submission" date="2019-12" db="EMBL/GenBank/DDBJ databases">
        <title>The whole-genome sequencing of Haloarcula japonica strain pws8.</title>
        <authorList>
            <person name="Verma D.K."/>
            <person name="Gopal K."/>
            <person name="Prasad E.S."/>
        </authorList>
    </citation>
    <scope>NUCLEOTIDE SEQUENCE</scope>
    <source>
        <strain evidence="3">Pws8</strain>
    </source>
</reference>
<dbReference type="Proteomes" id="UP000037729">
    <property type="component" value="Unassembled WGS sequence"/>
</dbReference>
<dbReference type="Proteomes" id="UP000610611">
    <property type="component" value="Unassembled WGS sequence"/>
</dbReference>
<comment type="caution">
    <text evidence="2">The sequence shown here is derived from an EMBL/GenBank/DDBJ whole genome shotgun (WGS) entry which is preliminary data.</text>
</comment>
<evidence type="ECO:0000256" key="1">
    <source>
        <dbReference type="SAM" id="Phobius"/>
    </source>
</evidence>
<dbReference type="OrthoDB" id="170398at2157"/>
<keyword evidence="1" id="KW-0812">Transmembrane</keyword>
<dbReference type="EMBL" id="WOWB01000001">
    <property type="protein sequence ID" value="NLV06165.1"/>
    <property type="molecule type" value="Genomic_DNA"/>
</dbReference>
<keyword evidence="1" id="KW-0472">Membrane</keyword>
<keyword evidence="4" id="KW-1185">Reference proteome</keyword>
<name>A0A0M9AHE1_9EURY</name>
<dbReference type="PATRIC" id="fig|1705562.3.peg.4111"/>
<dbReference type="RefSeq" id="WP_053969072.1">
    <property type="nucleotide sequence ID" value="NZ_LIUF01000005.1"/>
</dbReference>
<feature type="transmembrane region" description="Helical" evidence="1">
    <location>
        <begin position="71"/>
        <end position="90"/>
    </location>
</feature>
<dbReference type="Pfam" id="PF24365">
    <property type="entry name" value="DUF7521"/>
    <property type="match status" value="1"/>
</dbReference>
<evidence type="ECO:0000313" key="4">
    <source>
        <dbReference type="Proteomes" id="UP000037729"/>
    </source>
</evidence>
<sequence length="98" mass="10454">MLGANAVLLIGMKTVTLFCGVVLTTLTYRAYRRTQAPAMRALCFGIGFVTLGAILGGSLHQLVGMPVAQSVTVEELFTAAGFFILTYSLYTDQPTTTT</sequence>
<protein>
    <submittedName>
        <fullName evidence="2">Uncharacterized protein</fullName>
    </submittedName>
</protein>
<evidence type="ECO:0000313" key="2">
    <source>
        <dbReference type="EMBL" id="KOX92052.1"/>
    </source>
</evidence>
<gene>
    <name evidence="2" type="ORF">AMS69_16025</name>
    <name evidence="3" type="ORF">GOC83_08495</name>
</gene>
<dbReference type="EMBL" id="LIUF01000005">
    <property type="protein sequence ID" value="KOX92052.1"/>
    <property type="molecule type" value="Genomic_DNA"/>
</dbReference>
<accession>A0A0M9AHE1</accession>